<dbReference type="AlphaFoldDB" id="A0A517SU93"/>
<feature type="region of interest" description="Disordered" evidence="2">
    <location>
        <begin position="1"/>
        <end position="20"/>
    </location>
</feature>
<proteinExistence type="predicted"/>
<evidence type="ECO:0000313" key="5">
    <source>
        <dbReference type="EMBL" id="QDT59663.1"/>
    </source>
</evidence>
<evidence type="ECO:0000313" key="6">
    <source>
        <dbReference type="Proteomes" id="UP000315003"/>
    </source>
</evidence>
<feature type="transmembrane region" description="Helical" evidence="3">
    <location>
        <begin position="35"/>
        <end position="54"/>
    </location>
</feature>
<keyword evidence="3" id="KW-0812">Transmembrane</keyword>
<organism evidence="5 6">
    <name type="scientific">Stieleria bergensis</name>
    <dbReference type="NCBI Taxonomy" id="2528025"/>
    <lineage>
        <taxon>Bacteria</taxon>
        <taxon>Pseudomonadati</taxon>
        <taxon>Planctomycetota</taxon>
        <taxon>Planctomycetia</taxon>
        <taxon>Pirellulales</taxon>
        <taxon>Pirellulaceae</taxon>
        <taxon>Stieleria</taxon>
    </lineage>
</organism>
<dbReference type="Pfam" id="PF07593">
    <property type="entry name" value="UnbV_ASPIC"/>
    <property type="match status" value="1"/>
</dbReference>
<evidence type="ECO:0000256" key="3">
    <source>
        <dbReference type="SAM" id="Phobius"/>
    </source>
</evidence>
<feature type="domain" description="ASPIC/UnbV" evidence="4">
    <location>
        <begin position="549"/>
        <end position="604"/>
    </location>
</feature>
<feature type="compositionally biased region" description="Basic and acidic residues" evidence="2">
    <location>
        <begin position="1"/>
        <end position="12"/>
    </location>
</feature>
<dbReference type="InterPro" id="IPR027039">
    <property type="entry name" value="Crtac1"/>
</dbReference>
<evidence type="ECO:0000259" key="4">
    <source>
        <dbReference type="Pfam" id="PF07593"/>
    </source>
</evidence>
<name>A0A517SU93_9BACT</name>
<dbReference type="EMBL" id="CP036272">
    <property type="protein sequence ID" value="QDT59663.1"/>
    <property type="molecule type" value="Genomic_DNA"/>
</dbReference>
<dbReference type="InterPro" id="IPR013517">
    <property type="entry name" value="FG-GAP"/>
</dbReference>
<keyword evidence="1" id="KW-0732">Signal</keyword>
<dbReference type="InterPro" id="IPR028994">
    <property type="entry name" value="Integrin_alpha_N"/>
</dbReference>
<gene>
    <name evidence="5" type="ORF">SV7mr_21720</name>
</gene>
<evidence type="ECO:0000256" key="2">
    <source>
        <dbReference type="SAM" id="MobiDB-lite"/>
    </source>
</evidence>
<dbReference type="SUPFAM" id="SSF69318">
    <property type="entry name" value="Integrin alpha N-terminal domain"/>
    <property type="match status" value="1"/>
</dbReference>
<dbReference type="PANTHER" id="PTHR16026:SF0">
    <property type="entry name" value="CARTILAGE ACIDIC PROTEIN 1"/>
    <property type="match status" value="1"/>
</dbReference>
<accession>A0A517SU93</accession>
<protein>
    <submittedName>
        <fullName evidence="5">ASPIC and UnbV</fullName>
    </submittedName>
</protein>
<dbReference type="Gene3D" id="2.130.10.130">
    <property type="entry name" value="Integrin alpha, N-terminal"/>
    <property type="match status" value="1"/>
</dbReference>
<dbReference type="InterPro" id="IPR011519">
    <property type="entry name" value="UnbV_ASPIC"/>
</dbReference>
<dbReference type="Proteomes" id="UP000315003">
    <property type="component" value="Chromosome"/>
</dbReference>
<evidence type="ECO:0000256" key="1">
    <source>
        <dbReference type="ARBA" id="ARBA00022729"/>
    </source>
</evidence>
<keyword evidence="3" id="KW-1133">Transmembrane helix</keyword>
<keyword evidence="6" id="KW-1185">Reference proteome</keyword>
<sequence>MSDPSQTDHDPAPDETLEEDVQNDAVIGSALRNSLIVFCVAMFPIMIFLIYLNVTKKDDQTVEVEPQAPEARVIDDESLPTIQMTDVTAESGVQFKHHAGKAGEKLLPETMGSGVAVFDYNNDGNQDLLFINSTDWPWTDNGKQATCQLYQGDGQFHFTDVSQETGLDISLYGMGTAIGDYDNDGDQDVFISAVGGNRLLRNDDGKFTDVTEDSGVAGDEQTWSTSCGFFDYDNDGLLDLFVCNYVNWSRDLDLSQFSTIDGKNRAYGQPKDFTSTYSYLYHNDGDGKFTDVSKQSGIQINNDETGVMVGKAMGVVFTDTNRDGYLDIVVANDTVRNFLFENNHDGTFSETGRLAGIAFDLSSGQARGAMGIDASHFRPGGALAIGIGNFANEPSALYMSTPKRPSFNDAAMYTGFGPPTRLALTFGLFFFDADLDSRPDVFGANGHLEEEIEKVQTALQYAQPPQLFWNAGADAASELILLEQDCTGESFCEPIVGRGAAYGDFDNDGDCDIVVTASNGPAKLFRNDQATEHHFVRLRLVGTSSNRDAIGTQVSVTADGTTRTQTVMPTRSYLSRSENVLTFGLGDNTEIDEIEVTWPGQQPTVVTVDGIDDEFVIQQD</sequence>
<dbReference type="PANTHER" id="PTHR16026">
    <property type="entry name" value="CARTILAGE ACIDIC PROTEIN 1"/>
    <property type="match status" value="1"/>
</dbReference>
<reference evidence="5 6" key="1">
    <citation type="submission" date="2019-02" db="EMBL/GenBank/DDBJ databases">
        <title>Deep-cultivation of Planctomycetes and their phenomic and genomic characterization uncovers novel biology.</title>
        <authorList>
            <person name="Wiegand S."/>
            <person name="Jogler M."/>
            <person name="Boedeker C."/>
            <person name="Pinto D."/>
            <person name="Vollmers J."/>
            <person name="Rivas-Marin E."/>
            <person name="Kohn T."/>
            <person name="Peeters S.H."/>
            <person name="Heuer A."/>
            <person name="Rast P."/>
            <person name="Oberbeckmann S."/>
            <person name="Bunk B."/>
            <person name="Jeske O."/>
            <person name="Meyerdierks A."/>
            <person name="Storesund J.E."/>
            <person name="Kallscheuer N."/>
            <person name="Luecker S."/>
            <person name="Lage O.M."/>
            <person name="Pohl T."/>
            <person name="Merkel B.J."/>
            <person name="Hornburger P."/>
            <person name="Mueller R.-W."/>
            <person name="Bruemmer F."/>
            <person name="Labrenz M."/>
            <person name="Spormann A.M."/>
            <person name="Op den Camp H."/>
            <person name="Overmann J."/>
            <person name="Amann R."/>
            <person name="Jetten M.S.M."/>
            <person name="Mascher T."/>
            <person name="Medema M.H."/>
            <person name="Devos D.P."/>
            <person name="Kaster A.-K."/>
            <person name="Ovreas L."/>
            <person name="Rohde M."/>
            <person name="Galperin M.Y."/>
            <person name="Jogler C."/>
        </authorList>
    </citation>
    <scope>NUCLEOTIDE SEQUENCE [LARGE SCALE GENOMIC DNA]</scope>
    <source>
        <strain evidence="5 6">SV_7m_r</strain>
    </source>
</reference>
<dbReference type="Pfam" id="PF13517">
    <property type="entry name" value="FG-GAP_3"/>
    <property type="match status" value="2"/>
</dbReference>
<keyword evidence="3" id="KW-0472">Membrane</keyword>
<dbReference type="RefSeq" id="WP_145271684.1">
    <property type="nucleotide sequence ID" value="NZ_CP036272.1"/>
</dbReference>
<dbReference type="OrthoDB" id="5287961at2"/>